<keyword evidence="3" id="KW-1185">Reference proteome</keyword>
<name>A0A8J6C8U2_DIALT</name>
<dbReference type="AlphaFoldDB" id="A0A8J6C8U2"/>
<reference evidence="2" key="1">
    <citation type="submission" date="2021-05" db="EMBL/GenBank/DDBJ databases">
        <title>The genome of the haptophyte Pavlova lutheri (Diacronema luteri, Pavlovales) - a model for lipid biosynthesis in eukaryotic algae.</title>
        <authorList>
            <person name="Hulatt C.J."/>
            <person name="Posewitz M.C."/>
        </authorList>
    </citation>
    <scope>NUCLEOTIDE SEQUENCE</scope>
    <source>
        <strain evidence="2">NIVA-4/92</strain>
    </source>
</reference>
<accession>A0A8J6C8U2</accession>
<evidence type="ECO:0000313" key="3">
    <source>
        <dbReference type="Proteomes" id="UP000751190"/>
    </source>
</evidence>
<dbReference type="OrthoDB" id="189770at2759"/>
<dbReference type="PANTHER" id="PTHR28348:SF1">
    <property type="entry name" value="UPF0193 PROTEIN EVG1"/>
    <property type="match status" value="1"/>
</dbReference>
<sequence length="228" mass="24604">MAAPSRRGYSRETTELLSKMMAESKLTAQQQKVLHDSLRAGRALPAAGPPPSAYRRERAPRAPAPTGPWEDRYRGVALNPTTTHGMGRKPQAAIVSDARGYARDAFSGGGDRVVDRERQKDELADLFAFGARAPDHAGGAVAARRGSSSCAAKAFAAPPPARAPARTEAHALHEAISAEIDERNAFVADMRALGRREHEATVRAEVAQRMADLRRLEVLMDEPPPPTQ</sequence>
<dbReference type="InterPro" id="IPR007914">
    <property type="entry name" value="UPF0193"/>
</dbReference>
<proteinExistence type="predicted"/>
<dbReference type="Proteomes" id="UP000751190">
    <property type="component" value="Unassembled WGS sequence"/>
</dbReference>
<feature type="region of interest" description="Disordered" evidence="1">
    <location>
        <begin position="41"/>
        <end position="90"/>
    </location>
</feature>
<evidence type="ECO:0000313" key="2">
    <source>
        <dbReference type="EMBL" id="KAG8458783.1"/>
    </source>
</evidence>
<gene>
    <name evidence="2" type="ORF">KFE25_005210</name>
</gene>
<dbReference type="OMA" id="MMAYGKD"/>
<evidence type="ECO:0000256" key="1">
    <source>
        <dbReference type="SAM" id="MobiDB-lite"/>
    </source>
</evidence>
<comment type="caution">
    <text evidence="2">The sequence shown here is derived from an EMBL/GenBank/DDBJ whole genome shotgun (WGS) entry which is preliminary data.</text>
</comment>
<protein>
    <submittedName>
        <fullName evidence="2">Uncharacterized protein</fullName>
    </submittedName>
</protein>
<dbReference type="PANTHER" id="PTHR28348">
    <property type="entry name" value="UPF0193 PROTEIN EVG1"/>
    <property type="match status" value="1"/>
</dbReference>
<organism evidence="2 3">
    <name type="scientific">Diacronema lutheri</name>
    <name type="common">Unicellular marine alga</name>
    <name type="synonym">Monochrysis lutheri</name>
    <dbReference type="NCBI Taxonomy" id="2081491"/>
    <lineage>
        <taxon>Eukaryota</taxon>
        <taxon>Haptista</taxon>
        <taxon>Haptophyta</taxon>
        <taxon>Pavlovophyceae</taxon>
        <taxon>Pavlovales</taxon>
        <taxon>Pavlovaceae</taxon>
        <taxon>Diacronema</taxon>
    </lineage>
</organism>
<dbReference type="Pfam" id="PF05250">
    <property type="entry name" value="UPF0193"/>
    <property type="match status" value="1"/>
</dbReference>
<dbReference type="EMBL" id="JAGTXO010000047">
    <property type="protein sequence ID" value="KAG8458783.1"/>
    <property type="molecule type" value="Genomic_DNA"/>
</dbReference>